<evidence type="ECO:0000313" key="1">
    <source>
        <dbReference type="EMBL" id="MDR6531423.1"/>
    </source>
</evidence>
<organism evidence="1 2">
    <name type="scientific">Caulobacter rhizosphaerae</name>
    <dbReference type="NCBI Taxonomy" id="2010972"/>
    <lineage>
        <taxon>Bacteria</taxon>
        <taxon>Pseudomonadati</taxon>
        <taxon>Pseudomonadota</taxon>
        <taxon>Alphaproteobacteria</taxon>
        <taxon>Caulobacterales</taxon>
        <taxon>Caulobacteraceae</taxon>
        <taxon>Caulobacter</taxon>
    </lineage>
</organism>
<sequence>MSSHPFRQAARLLLGVPTDGIHHTLGRMLALAQATPLCFVAVTGPDAGEAMSVLWRRGYDRVEAARRATCRAADEQSDVLLVVGCSTIADARAAAASTAAMLRPGGAMVIDAGAFLDQEPRRALCEDLRALGLEVEPQAHLSAELLATRPFSKRETA</sequence>
<comment type="caution">
    <text evidence="1">The sequence shown here is derived from an EMBL/GenBank/DDBJ whole genome shotgun (WGS) entry which is preliminary data.</text>
</comment>
<proteinExistence type="predicted"/>
<name>A0ABU1MZ07_9CAUL</name>
<keyword evidence="2" id="KW-1185">Reference proteome</keyword>
<accession>A0ABU1MZ07</accession>
<dbReference type="InterPro" id="IPR029063">
    <property type="entry name" value="SAM-dependent_MTases_sf"/>
</dbReference>
<dbReference type="SUPFAM" id="SSF53335">
    <property type="entry name" value="S-adenosyl-L-methionine-dependent methyltransferases"/>
    <property type="match status" value="1"/>
</dbReference>
<protein>
    <recommendedName>
        <fullName evidence="3">6-phosphogluconate dehydrogenase-like protein</fullName>
    </recommendedName>
</protein>
<dbReference type="Proteomes" id="UP001262754">
    <property type="component" value="Unassembled WGS sequence"/>
</dbReference>
<reference evidence="1 2" key="1">
    <citation type="submission" date="2023-07" db="EMBL/GenBank/DDBJ databases">
        <title>Sorghum-associated microbial communities from plants grown in Nebraska, USA.</title>
        <authorList>
            <person name="Schachtman D."/>
        </authorList>
    </citation>
    <scope>NUCLEOTIDE SEQUENCE [LARGE SCALE GENOMIC DNA]</scope>
    <source>
        <strain evidence="1 2">DS2154</strain>
    </source>
</reference>
<evidence type="ECO:0000313" key="2">
    <source>
        <dbReference type="Proteomes" id="UP001262754"/>
    </source>
</evidence>
<dbReference type="EMBL" id="JAVDRL010000006">
    <property type="protein sequence ID" value="MDR6531423.1"/>
    <property type="molecule type" value="Genomic_DNA"/>
</dbReference>
<dbReference type="Gene3D" id="3.40.50.150">
    <property type="entry name" value="Vaccinia Virus protein VP39"/>
    <property type="match status" value="1"/>
</dbReference>
<dbReference type="RefSeq" id="WP_310031336.1">
    <property type="nucleotide sequence ID" value="NZ_JAVDRL010000006.1"/>
</dbReference>
<evidence type="ECO:0008006" key="3">
    <source>
        <dbReference type="Google" id="ProtNLM"/>
    </source>
</evidence>
<gene>
    <name evidence="1" type="ORF">J2800_002170</name>
</gene>